<reference evidence="1" key="1">
    <citation type="submission" date="2018-02" db="EMBL/GenBank/DDBJ databases">
        <title>Rhizophora mucronata_Transcriptome.</title>
        <authorList>
            <person name="Meera S.P."/>
            <person name="Sreeshan A."/>
            <person name="Augustine A."/>
        </authorList>
    </citation>
    <scope>NUCLEOTIDE SEQUENCE</scope>
    <source>
        <tissue evidence="1">Leaf</tissue>
    </source>
</reference>
<sequence>MHMAFTCLGGGECERLADCKCCTLRKMLIDAEFFVLPILGPILVQ</sequence>
<evidence type="ECO:0000313" key="1">
    <source>
        <dbReference type="EMBL" id="MBX64082.1"/>
    </source>
</evidence>
<accession>A0A2P2QAP3</accession>
<protein>
    <submittedName>
        <fullName evidence="1">Uncharacterized protein</fullName>
    </submittedName>
</protein>
<dbReference type="AlphaFoldDB" id="A0A2P2QAP3"/>
<dbReference type="EMBL" id="GGEC01083598">
    <property type="protein sequence ID" value="MBX64082.1"/>
    <property type="molecule type" value="Transcribed_RNA"/>
</dbReference>
<proteinExistence type="predicted"/>
<name>A0A2P2QAP3_RHIMU</name>
<organism evidence="1">
    <name type="scientific">Rhizophora mucronata</name>
    <name type="common">Asiatic mangrove</name>
    <dbReference type="NCBI Taxonomy" id="61149"/>
    <lineage>
        <taxon>Eukaryota</taxon>
        <taxon>Viridiplantae</taxon>
        <taxon>Streptophyta</taxon>
        <taxon>Embryophyta</taxon>
        <taxon>Tracheophyta</taxon>
        <taxon>Spermatophyta</taxon>
        <taxon>Magnoliopsida</taxon>
        <taxon>eudicotyledons</taxon>
        <taxon>Gunneridae</taxon>
        <taxon>Pentapetalae</taxon>
        <taxon>rosids</taxon>
        <taxon>fabids</taxon>
        <taxon>Malpighiales</taxon>
        <taxon>Rhizophoraceae</taxon>
        <taxon>Rhizophora</taxon>
    </lineage>
</organism>